<dbReference type="VEuPathDB" id="FungiDB:RhiirFUN_011445"/>
<dbReference type="Proteomes" id="UP000234323">
    <property type="component" value="Unassembled WGS sequence"/>
</dbReference>
<evidence type="ECO:0008006" key="4">
    <source>
        <dbReference type="Google" id="ProtNLM"/>
    </source>
</evidence>
<sequence>MHYSKFILVIFFLCLMTWNISAHGKHKPTKTVCTTHKPTHHCRRHNNNDHHCHRHNHHHHHHHHHNHHHHKLTKTECKTPTPTPTVIPCCQPGNPGFKTSGEIHAFIPPNIETIENTTPEKCCEECFNKPDCIEWFFASNNNECLMSTNKDTCNNNVMVPINNSPFSHGGIMRCDADGCLKSKSN</sequence>
<feature type="chain" id="PRO_5014136353" description="Apple domain-containing protein" evidence="1">
    <location>
        <begin position="23"/>
        <end position="185"/>
    </location>
</feature>
<proteinExistence type="predicted"/>
<gene>
    <name evidence="2" type="ORF">RhiirA4_499768</name>
</gene>
<keyword evidence="1" id="KW-0732">Signal</keyword>
<dbReference type="AlphaFoldDB" id="A0A2I1H4R4"/>
<keyword evidence="3" id="KW-1185">Reference proteome</keyword>
<evidence type="ECO:0000313" key="2">
    <source>
        <dbReference type="EMBL" id="PKY53844.1"/>
    </source>
</evidence>
<dbReference type="EMBL" id="LLXI01001474">
    <property type="protein sequence ID" value="PKY53844.1"/>
    <property type="molecule type" value="Genomic_DNA"/>
</dbReference>
<accession>A0A2I1H4R4</accession>
<evidence type="ECO:0000313" key="3">
    <source>
        <dbReference type="Proteomes" id="UP000234323"/>
    </source>
</evidence>
<name>A0A2I1H4R4_9GLOM</name>
<feature type="signal peptide" evidence="1">
    <location>
        <begin position="1"/>
        <end position="22"/>
    </location>
</feature>
<protein>
    <recommendedName>
        <fullName evidence="4">Apple domain-containing protein</fullName>
    </recommendedName>
</protein>
<reference evidence="2 3" key="1">
    <citation type="submission" date="2015-10" db="EMBL/GenBank/DDBJ databases">
        <title>Genome analyses suggest a sexual origin of heterokaryosis in a supposedly ancient asexual fungus.</title>
        <authorList>
            <person name="Ropars J."/>
            <person name="Sedzielewska K."/>
            <person name="Noel J."/>
            <person name="Charron P."/>
            <person name="Farinelli L."/>
            <person name="Marton T."/>
            <person name="Kruger M."/>
            <person name="Pelin A."/>
            <person name="Brachmann A."/>
            <person name="Corradi N."/>
        </authorList>
    </citation>
    <scope>NUCLEOTIDE SEQUENCE [LARGE SCALE GENOMIC DNA]</scope>
    <source>
        <strain evidence="2 3">A4</strain>
    </source>
</reference>
<organism evidence="2 3">
    <name type="scientific">Rhizophagus irregularis</name>
    <dbReference type="NCBI Taxonomy" id="588596"/>
    <lineage>
        <taxon>Eukaryota</taxon>
        <taxon>Fungi</taxon>
        <taxon>Fungi incertae sedis</taxon>
        <taxon>Mucoromycota</taxon>
        <taxon>Glomeromycotina</taxon>
        <taxon>Glomeromycetes</taxon>
        <taxon>Glomerales</taxon>
        <taxon>Glomeraceae</taxon>
        <taxon>Rhizophagus</taxon>
    </lineage>
</organism>
<comment type="caution">
    <text evidence="2">The sequence shown here is derived from an EMBL/GenBank/DDBJ whole genome shotgun (WGS) entry which is preliminary data.</text>
</comment>
<evidence type="ECO:0000256" key="1">
    <source>
        <dbReference type="SAM" id="SignalP"/>
    </source>
</evidence>
<dbReference type="Gene3D" id="3.50.4.10">
    <property type="entry name" value="Hepatocyte Growth Factor"/>
    <property type="match status" value="1"/>
</dbReference>
<dbReference type="VEuPathDB" id="FungiDB:RhiirA1_464552"/>